<comment type="caution">
    <text evidence="1">The sequence shown here is derived from an EMBL/GenBank/DDBJ whole genome shotgun (WGS) entry which is preliminary data.</text>
</comment>
<dbReference type="AlphaFoldDB" id="A0A9D1Y9F6"/>
<dbReference type="EMBL" id="DXDX01000154">
    <property type="protein sequence ID" value="HIY21925.1"/>
    <property type="molecule type" value="Genomic_DNA"/>
</dbReference>
<name>A0A9D1Y9F6_9FIRM</name>
<proteinExistence type="predicted"/>
<evidence type="ECO:0000313" key="2">
    <source>
        <dbReference type="Proteomes" id="UP000823868"/>
    </source>
</evidence>
<gene>
    <name evidence="1" type="ORF">H9841_08510</name>
</gene>
<reference evidence="1" key="1">
    <citation type="journal article" date="2021" name="PeerJ">
        <title>Extensive microbial diversity within the chicken gut microbiome revealed by metagenomics and culture.</title>
        <authorList>
            <person name="Gilroy R."/>
            <person name="Ravi A."/>
            <person name="Getino M."/>
            <person name="Pursley I."/>
            <person name="Horton D.L."/>
            <person name="Alikhan N.F."/>
            <person name="Baker D."/>
            <person name="Gharbi K."/>
            <person name="Hall N."/>
            <person name="Watson M."/>
            <person name="Adriaenssens E.M."/>
            <person name="Foster-Nyarko E."/>
            <person name="Jarju S."/>
            <person name="Secka A."/>
            <person name="Antonio M."/>
            <person name="Oren A."/>
            <person name="Chaudhuri R.R."/>
            <person name="La Ragione R."/>
            <person name="Hildebrand F."/>
            <person name="Pallen M.J."/>
        </authorList>
    </citation>
    <scope>NUCLEOTIDE SEQUENCE</scope>
    <source>
        <strain evidence="1">ChiBcec16_6824</strain>
    </source>
</reference>
<accession>A0A9D1Y9F6</accession>
<evidence type="ECO:0008006" key="3">
    <source>
        <dbReference type="Google" id="ProtNLM"/>
    </source>
</evidence>
<protein>
    <recommendedName>
        <fullName evidence="3">Ig-like domain-containing protein</fullName>
    </recommendedName>
</protein>
<reference evidence="1" key="2">
    <citation type="submission" date="2021-04" db="EMBL/GenBank/DDBJ databases">
        <authorList>
            <person name="Gilroy R."/>
        </authorList>
    </citation>
    <scope>NUCLEOTIDE SEQUENCE</scope>
    <source>
        <strain evidence="1">ChiBcec16_6824</strain>
    </source>
</reference>
<sequence>MNNTNFFPFERNRYFYGKLLTVRDFEVEQRYHCTKRSLLNRLIHGAGVVCGLGVTASDESTLMIESGMALDYQGREILVPETLFRKLQMLEGQETLNGRQDAYLCLAYHEEDVEPVNATGAETGDQRQFDLTQEGYRLFLTAEPPAYQSLLEAAGRENVSVLYQSEDLILVLSVPSILSAGEEFQAQVLVVKHEKTPPVQFSLEGENTFVESDNGRVRLAYRESREEKRCVYTVDFPLRSKALSDVDSQLFPAGCELNVELGSHHYKNYLTVEALVHLCRSQEESRLRCRQMDDLSRHLRGRDIPLYLAKLELIHSAGGVFVGAVTNLPFQQAVSSEGESKAGGAGDLAVTTSVRSLEYWQKPDVKAVYQPSAGTLHLDFGIPSPEQYDYAVAHGTVDLTMPGGIRVNSRVYSQEIAHGLGVGAVDVRLSVEFPDRESGETALLCGNSEVFKSKNIKVSPPWVEAAAVVYPERGTMRIGLWLHDTVDGNLVRVHYFVQKPERDTSRILSQRRVSLTVTPEFSRLSRRGKLQLQAEVVGSEDKSVVWSVKEENGGAIDRNGLYQAPELPGTYEITATAGVDESVSASAFVIVE</sequence>
<dbReference type="Gene3D" id="2.60.40.1080">
    <property type="match status" value="1"/>
</dbReference>
<evidence type="ECO:0000313" key="1">
    <source>
        <dbReference type="EMBL" id="HIY21925.1"/>
    </source>
</evidence>
<dbReference type="Proteomes" id="UP000823868">
    <property type="component" value="Unassembled WGS sequence"/>
</dbReference>
<organism evidence="1 2">
    <name type="scientific">Candidatus Flavonifractor merdigallinarum</name>
    <dbReference type="NCBI Taxonomy" id="2838589"/>
    <lineage>
        <taxon>Bacteria</taxon>
        <taxon>Bacillati</taxon>
        <taxon>Bacillota</taxon>
        <taxon>Clostridia</taxon>
        <taxon>Eubacteriales</taxon>
        <taxon>Oscillospiraceae</taxon>
        <taxon>Flavonifractor</taxon>
    </lineage>
</organism>